<proteinExistence type="predicted"/>
<dbReference type="Proteomes" id="UP000605848">
    <property type="component" value="Unassembled WGS sequence"/>
</dbReference>
<accession>A0A937CX00</accession>
<name>A0A937CX00_9HYPH</name>
<organism evidence="2 3">
    <name type="scientific">Microvirga aerilata</name>
    <dbReference type="NCBI Taxonomy" id="670292"/>
    <lineage>
        <taxon>Bacteria</taxon>
        <taxon>Pseudomonadati</taxon>
        <taxon>Pseudomonadota</taxon>
        <taxon>Alphaproteobacteria</taxon>
        <taxon>Hyphomicrobiales</taxon>
        <taxon>Methylobacteriaceae</taxon>
        <taxon>Microvirga</taxon>
    </lineage>
</organism>
<feature type="transmembrane region" description="Helical" evidence="1">
    <location>
        <begin position="75"/>
        <end position="93"/>
    </location>
</feature>
<evidence type="ECO:0000313" key="3">
    <source>
        <dbReference type="Proteomes" id="UP000605848"/>
    </source>
</evidence>
<keyword evidence="1" id="KW-0812">Transmembrane</keyword>
<evidence type="ECO:0000313" key="2">
    <source>
        <dbReference type="EMBL" id="MBL0403109.1"/>
    </source>
</evidence>
<keyword evidence="1" id="KW-0472">Membrane</keyword>
<dbReference type="RefSeq" id="WP_202056033.1">
    <property type="nucleotide sequence ID" value="NZ_JAEQMY010000004.1"/>
</dbReference>
<comment type="caution">
    <text evidence="2">The sequence shown here is derived from an EMBL/GenBank/DDBJ whole genome shotgun (WGS) entry which is preliminary data.</text>
</comment>
<keyword evidence="1" id="KW-1133">Transmembrane helix</keyword>
<evidence type="ECO:0000256" key="1">
    <source>
        <dbReference type="SAM" id="Phobius"/>
    </source>
</evidence>
<protein>
    <submittedName>
        <fullName evidence="2">Uncharacterized protein</fullName>
    </submittedName>
</protein>
<feature type="transmembrane region" description="Helical" evidence="1">
    <location>
        <begin position="99"/>
        <end position="116"/>
    </location>
</feature>
<reference evidence="2" key="1">
    <citation type="submission" date="2021-01" db="EMBL/GenBank/DDBJ databases">
        <title>Microvirga sp.</title>
        <authorList>
            <person name="Kim M.K."/>
        </authorList>
    </citation>
    <scope>NUCLEOTIDE SEQUENCE</scope>
    <source>
        <strain evidence="2">5420S-16</strain>
    </source>
</reference>
<keyword evidence="3" id="KW-1185">Reference proteome</keyword>
<sequence length="118" mass="12787">MEHGSGHSSVFYEDGGSASPHNGTADPLTVGLPAALWPLVWAFASLAFSALWMMDSWKAGKSLLGMTKINHLAQDAWGLLVTLCCCYAVFWFWRQRSGSLSIALCSLVAAAAMAWHRL</sequence>
<dbReference type="EMBL" id="JAEQMY010000004">
    <property type="protein sequence ID" value="MBL0403109.1"/>
    <property type="molecule type" value="Genomic_DNA"/>
</dbReference>
<dbReference type="AlphaFoldDB" id="A0A937CX00"/>
<gene>
    <name evidence="2" type="ORF">JKG68_03945</name>
</gene>
<feature type="transmembrane region" description="Helical" evidence="1">
    <location>
        <begin position="35"/>
        <end position="54"/>
    </location>
</feature>